<proteinExistence type="predicted"/>
<gene>
    <name evidence="3" type="ORF">JOF53_005423</name>
</gene>
<accession>A0ABS5AJ25</accession>
<organism evidence="3 4">
    <name type="scientific">Crossiella equi</name>
    <dbReference type="NCBI Taxonomy" id="130796"/>
    <lineage>
        <taxon>Bacteria</taxon>
        <taxon>Bacillati</taxon>
        <taxon>Actinomycetota</taxon>
        <taxon>Actinomycetes</taxon>
        <taxon>Pseudonocardiales</taxon>
        <taxon>Pseudonocardiaceae</taxon>
        <taxon>Crossiella</taxon>
    </lineage>
</organism>
<dbReference type="NCBIfam" id="NF041216">
    <property type="entry name" value="CU044_2847_fam"/>
    <property type="match status" value="1"/>
</dbReference>
<sequence length="127" mass="13522">MTELVRFELAQGGAVTVEVEEQPGVVRAARPGQLLHEATAKFETALAQVRQAADAALRQFQDLGPDEVELKFGVKLDAQAGAVIAKTGVQGHFEVKLKWQRQPGPPEDVVEEQGGAKAEAPAPAAEE</sequence>
<dbReference type="RefSeq" id="WP_245372869.1">
    <property type="nucleotide sequence ID" value="NZ_JAGIOO010000001.1"/>
</dbReference>
<dbReference type="Pfam" id="PF19493">
    <property type="entry name" value="Trypco1"/>
    <property type="match status" value="1"/>
</dbReference>
<evidence type="ECO:0000259" key="2">
    <source>
        <dbReference type="Pfam" id="PF19493"/>
    </source>
</evidence>
<evidence type="ECO:0000256" key="1">
    <source>
        <dbReference type="SAM" id="MobiDB-lite"/>
    </source>
</evidence>
<feature type="domain" description="Trypsin-co-occurring" evidence="2">
    <location>
        <begin position="7"/>
        <end position="101"/>
    </location>
</feature>
<comment type="caution">
    <text evidence="3">The sequence shown here is derived from an EMBL/GenBank/DDBJ whole genome shotgun (WGS) entry which is preliminary data.</text>
</comment>
<feature type="compositionally biased region" description="Low complexity" evidence="1">
    <location>
        <begin position="112"/>
        <end position="127"/>
    </location>
</feature>
<evidence type="ECO:0000313" key="3">
    <source>
        <dbReference type="EMBL" id="MBP2476551.1"/>
    </source>
</evidence>
<evidence type="ECO:0000313" key="4">
    <source>
        <dbReference type="Proteomes" id="UP001519363"/>
    </source>
</evidence>
<feature type="region of interest" description="Disordered" evidence="1">
    <location>
        <begin position="100"/>
        <end position="127"/>
    </location>
</feature>
<dbReference type="EMBL" id="JAGIOO010000001">
    <property type="protein sequence ID" value="MBP2476551.1"/>
    <property type="molecule type" value="Genomic_DNA"/>
</dbReference>
<dbReference type="Proteomes" id="UP001519363">
    <property type="component" value="Unassembled WGS sequence"/>
</dbReference>
<dbReference type="InterPro" id="IPR045794">
    <property type="entry name" value="Trypco1"/>
</dbReference>
<name>A0ABS5AJ25_9PSEU</name>
<keyword evidence="4" id="KW-1185">Reference proteome</keyword>
<reference evidence="3 4" key="1">
    <citation type="submission" date="2021-03" db="EMBL/GenBank/DDBJ databases">
        <title>Sequencing the genomes of 1000 actinobacteria strains.</title>
        <authorList>
            <person name="Klenk H.-P."/>
        </authorList>
    </citation>
    <scope>NUCLEOTIDE SEQUENCE [LARGE SCALE GENOMIC DNA]</scope>
    <source>
        <strain evidence="3 4">DSM 44580</strain>
    </source>
</reference>
<protein>
    <recommendedName>
        <fullName evidence="2">Trypsin-co-occurring domain-containing protein</fullName>
    </recommendedName>
</protein>